<organism evidence="1 2">
    <name type="scientific">Diphasiastrum complanatum</name>
    <name type="common">Issler's clubmoss</name>
    <name type="synonym">Lycopodium complanatum</name>
    <dbReference type="NCBI Taxonomy" id="34168"/>
    <lineage>
        <taxon>Eukaryota</taxon>
        <taxon>Viridiplantae</taxon>
        <taxon>Streptophyta</taxon>
        <taxon>Embryophyta</taxon>
        <taxon>Tracheophyta</taxon>
        <taxon>Lycopodiopsida</taxon>
        <taxon>Lycopodiales</taxon>
        <taxon>Lycopodiaceae</taxon>
        <taxon>Lycopodioideae</taxon>
        <taxon>Diphasiastrum</taxon>
    </lineage>
</organism>
<dbReference type="Proteomes" id="UP001162992">
    <property type="component" value="Chromosome 3"/>
</dbReference>
<evidence type="ECO:0000313" key="1">
    <source>
        <dbReference type="EMBL" id="KAJ7563059.1"/>
    </source>
</evidence>
<protein>
    <submittedName>
        <fullName evidence="1">Uncharacterized protein</fullName>
    </submittedName>
</protein>
<comment type="caution">
    <text evidence="1">The sequence shown here is derived from an EMBL/GenBank/DDBJ whole genome shotgun (WGS) entry which is preliminary data.</text>
</comment>
<keyword evidence="2" id="KW-1185">Reference proteome</keyword>
<evidence type="ECO:0000313" key="2">
    <source>
        <dbReference type="Proteomes" id="UP001162992"/>
    </source>
</evidence>
<accession>A0ACC2E977</accession>
<name>A0ACC2E977_DIPCM</name>
<gene>
    <name evidence="1" type="ORF">O6H91_03G095000</name>
</gene>
<proteinExistence type="predicted"/>
<dbReference type="EMBL" id="CM055094">
    <property type="protein sequence ID" value="KAJ7563059.1"/>
    <property type="molecule type" value="Genomic_DNA"/>
</dbReference>
<sequence>MDEFIPDDCKRLFFGTSLFSSASADISSIFDVDQTHPPPPPPPARPNTNTTPSFGLEEWMFEEEEEEEEEAAARMDIEDHPVSSICGDLCQDQLQLELNCTVDSLLAGEDEIVYSHDHHLSLPSTSFASFDYSPHVDAVNSSSSFNIKSDPQEASSSSGLTANANLPDLNKIIVNKPILDKAVERLGGGANGAQRLWELIQFWLKLRNASPSLELPFLSNFATNLAAALPNSLEKMLFQESDDHVENAASFEAIRPAMDASPITVPIIVQGESVGLGTSATATASAACESPMMIFPNMCASRAVCSATAATTRAARKHRMARQRRSHHQARPASSSPRPGFATLQASGACHDSVFHDRKGLGFERGLRLFLCKELKPSDLGSLGRIVLPKKESESYLPNLTTSEGVPIAMEDTTSSQMWNFRYREKQGLNSETSLSPACGRFWPNNKNRMYLLDNTGDFVKSHSLEEGDTMMLYKDCVSGKYVIGGRKVARTQVQNTLPLKFPVSKTMKVREGTAANVESLDGLEISKHNQSLTPTSAMLQISEGTGLPEETFLEDMVQDFSCDYWE</sequence>
<reference evidence="2" key="1">
    <citation type="journal article" date="2024" name="Proc. Natl. Acad. Sci. U.S.A.">
        <title>Extraordinary preservation of gene collinearity over three hundred million years revealed in homosporous lycophytes.</title>
        <authorList>
            <person name="Li C."/>
            <person name="Wickell D."/>
            <person name="Kuo L.Y."/>
            <person name="Chen X."/>
            <person name="Nie B."/>
            <person name="Liao X."/>
            <person name="Peng D."/>
            <person name="Ji J."/>
            <person name="Jenkins J."/>
            <person name="Williams M."/>
            <person name="Shu S."/>
            <person name="Plott C."/>
            <person name="Barry K."/>
            <person name="Rajasekar S."/>
            <person name="Grimwood J."/>
            <person name="Han X."/>
            <person name="Sun S."/>
            <person name="Hou Z."/>
            <person name="He W."/>
            <person name="Dai G."/>
            <person name="Sun C."/>
            <person name="Schmutz J."/>
            <person name="Leebens-Mack J.H."/>
            <person name="Li F.W."/>
            <person name="Wang L."/>
        </authorList>
    </citation>
    <scope>NUCLEOTIDE SEQUENCE [LARGE SCALE GENOMIC DNA]</scope>
    <source>
        <strain evidence="2">cv. PW_Plant_1</strain>
    </source>
</reference>